<dbReference type="SUPFAM" id="SSF141868">
    <property type="entry name" value="EAL domain-like"/>
    <property type="match status" value="1"/>
</dbReference>
<evidence type="ECO:0000313" key="4">
    <source>
        <dbReference type="EMBL" id="NUU45536.1"/>
    </source>
</evidence>
<dbReference type="FunFam" id="3.30.70.270:FF:000001">
    <property type="entry name" value="Diguanylate cyclase domain protein"/>
    <property type="match status" value="1"/>
</dbReference>
<dbReference type="InterPro" id="IPR001633">
    <property type="entry name" value="EAL_dom"/>
</dbReference>
<proteinExistence type="predicted"/>
<dbReference type="InterPro" id="IPR043128">
    <property type="entry name" value="Rev_trsase/Diguanyl_cyclase"/>
</dbReference>
<feature type="domain" description="GGDEF" evidence="3">
    <location>
        <begin position="246"/>
        <end position="378"/>
    </location>
</feature>
<keyword evidence="5" id="KW-1185">Reference proteome</keyword>
<feature type="transmembrane region" description="Helical" evidence="1">
    <location>
        <begin position="171"/>
        <end position="188"/>
    </location>
</feature>
<dbReference type="InterPro" id="IPR000160">
    <property type="entry name" value="GGDEF_dom"/>
</dbReference>
<feature type="transmembrane region" description="Helical" evidence="1">
    <location>
        <begin position="59"/>
        <end position="81"/>
    </location>
</feature>
<dbReference type="PANTHER" id="PTHR44757">
    <property type="entry name" value="DIGUANYLATE CYCLASE DGCP"/>
    <property type="match status" value="1"/>
</dbReference>
<keyword evidence="1" id="KW-1133">Transmembrane helix</keyword>
<feature type="transmembrane region" description="Helical" evidence="1">
    <location>
        <begin position="119"/>
        <end position="138"/>
    </location>
</feature>
<dbReference type="NCBIfam" id="TIGR00254">
    <property type="entry name" value="GGDEF"/>
    <property type="match status" value="1"/>
</dbReference>
<dbReference type="SMART" id="SM00052">
    <property type="entry name" value="EAL"/>
    <property type="match status" value="1"/>
</dbReference>
<evidence type="ECO:0000259" key="3">
    <source>
        <dbReference type="PROSITE" id="PS50887"/>
    </source>
</evidence>
<dbReference type="CDD" id="cd01948">
    <property type="entry name" value="EAL"/>
    <property type="match status" value="1"/>
</dbReference>
<dbReference type="Gene3D" id="3.20.20.450">
    <property type="entry name" value="EAL domain"/>
    <property type="match status" value="1"/>
</dbReference>
<dbReference type="Gene3D" id="3.30.70.270">
    <property type="match status" value="1"/>
</dbReference>
<gene>
    <name evidence="4" type="ORF">HP438_00870</name>
</gene>
<dbReference type="PROSITE" id="PS50883">
    <property type="entry name" value="EAL"/>
    <property type="match status" value="1"/>
</dbReference>
<accession>A0A7Y6B178</accession>
<dbReference type="InterPro" id="IPR035919">
    <property type="entry name" value="EAL_sf"/>
</dbReference>
<dbReference type="PANTHER" id="PTHR44757:SF4">
    <property type="entry name" value="DIGUANYLATE CYCLASE DGCE-RELATED"/>
    <property type="match status" value="1"/>
</dbReference>
<name>A0A7Y6B178_9SPHN</name>
<dbReference type="GO" id="GO:0003824">
    <property type="term" value="F:catalytic activity"/>
    <property type="evidence" value="ECO:0007669"/>
    <property type="project" value="UniProtKB-ARBA"/>
</dbReference>
<dbReference type="RefSeq" id="WP_175310336.1">
    <property type="nucleotide sequence ID" value="NZ_CBCRYR010000059.1"/>
</dbReference>
<dbReference type="InterPro" id="IPR029787">
    <property type="entry name" value="Nucleotide_cyclase"/>
</dbReference>
<organism evidence="4 5">
    <name type="scientific">Sphingomonas zeae</name>
    <dbReference type="NCBI Taxonomy" id="1646122"/>
    <lineage>
        <taxon>Bacteria</taxon>
        <taxon>Pseudomonadati</taxon>
        <taxon>Pseudomonadota</taxon>
        <taxon>Alphaproteobacteria</taxon>
        <taxon>Sphingomonadales</taxon>
        <taxon>Sphingomonadaceae</taxon>
        <taxon>Sphingomonas</taxon>
    </lineage>
</organism>
<feature type="domain" description="EAL" evidence="2">
    <location>
        <begin position="387"/>
        <end position="637"/>
    </location>
</feature>
<feature type="transmembrane region" description="Helical" evidence="1">
    <location>
        <begin position="145"/>
        <end position="165"/>
    </location>
</feature>
<comment type="caution">
    <text evidence="4">The sequence shown here is derived from an EMBL/GenBank/DDBJ whole genome shotgun (WGS) entry which is preliminary data.</text>
</comment>
<keyword evidence="1" id="KW-0472">Membrane</keyword>
<feature type="transmembrane region" description="Helical" evidence="1">
    <location>
        <begin position="93"/>
        <end position="113"/>
    </location>
</feature>
<evidence type="ECO:0000256" key="1">
    <source>
        <dbReference type="SAM" id="Phobius"/>
    </source>
</evidence>
<dbReference type="CDD" id="cd01949">
    <property type="entry name" value="GGDEF"/>
    <property type="match status" value="1"/>
</dbReference>
<dbReference type="Proteomes" id="UP000536441">
    <property type="component" value="Unassembled WGS sequence"/>
</dbReference>
<evidence type="ECO:0000259" key="2">
    <source>
        <dbReference type="PROSITE" id="PS50883"/>
    </source>
</evidence>
<dbReference type="SUPFAM" id="SSF55073">
    <property type="entry name" value="Nucleotide cyclase"/>
    <property type="match status" value="1"/>
</dbReference>
<sequence length="653" mass="70196">MERLISRIRRLRQADGRISSRVRAVLVESLYASPRSLVIGALTSSAIAAVVAICSGDEWLVVCAVAVGLVGVVRIVDTLWTRQSATVPDQERGYRLGALSYATLLGLFGLLTLTRTENGVLHLLSVTTAIGYAAGIAGRNAGRPLIALSQLCCASLPLAVGLLIPVEPLKALMALVIVLFVVAMMDITQQTYGAILRATIASEETAALAEHHAEMARRDDLTGVSNRTAFREHFEERLQGLAASGDRLALLWLDLDRFKEVNDSFGHLAGNALLVAVARRLNERFRGKGLVARLGGDEFAVLCHVSHHETAGRIGTAILDLVRQPVSFSGHMLHITPSIGVAIAPDDGNDADTLLKNADLALYRAKESGRGQVLFYEPVMDEKIERRRQLGAAMNGALERNEFHLLFQPIFCLTSGDIASCEALLRWDSPQFGAVAPGEFIPIAEENGLIVPIGGWVLHQACQVASGWASTATIAVNLSPVQLRTPELAVTVVSALQASGLPAKRLTLEVTETVLLDDVERSLAALTTLNQIDVCTTLDDFGTGYSSLSYLTQFPFQTLKIDRSFVMDLEHNPASIAIVQTIVELAAKLGMRTVAEGVETPAQLDQLRRTRCDAVQGYLLAKPMPANEVLALFTAACPATKSLGQGHSLPEAD</sequence>
<evidence type="ECO:0000313" key="5">
    <source>
        <dbReference type="Proteomes" id="UP000536441"/>
    </source>
</evidence>
<reference evidence="4 5" key="1">
    <citation type="submission" date="2020-05" db="EMBL/GenBank/DDBJ databases">
        <title>Genome Sequencing of Type Strains.</title>
        <authorList>
            <person name="Lemaire J.F."/>
            <person name="Inderbitzin P."/>
            <person name="Gregorio O.A."/>
            <person name="Collins S.B."/>
            <person name="Wespe N."/>
            <person name="Knight-Connoni V."/>
        </authorList>
    </citation>
    <scope>NUCLEOTIDE SEQUENCE [LARGE SCALE GENOMIC DNA]</scope>
    <source>
        <strain evidence="4 5">DSM 100049</strain>
    </source>
</reference>
<dbReference type="Pfam" id="PF00563">
    <property type="entry name" value="EAL"/>
    <property type="match status" value="1"/>
</dbReference>
<protein>
    <submittedName>
        <fullName evidence="4">EAL domain-containing protein</fullName>
    </submittedName>
</protein>
<dbReference type="EMBL" id="JABMCH010000038">
    <property type="protein sequence ID" value="NUU45536.1"/>
    <property type="molecule type" value="Genomic_DNA"/>
</dbReference>
<dbReference type="Pfam" id="PF00990">
    <property type="entry name" value="GGDEF"/>
    <property type="match status" value="1"/>
</dbReference>
<keyword evidence="1" id="KW-0812">Transmembrane</keyword>
<dbReference type="InterPro" id="IPR052155">
    <property type="entry name" value="Biofilm_reg_signaling"/>
</dbReference>
<dbReference type="SMART" id="SM00267">
    <property type="entry name" value="GGDEF"/>
    <property type="match status" value="1"/>
</dbReference>
<dbReference type="AlphaFoldDB" id="A0A7Y6B178"/>
<dbReference type="PROSITE" id="PS50887">
    <property type="entry name" value="GGDEF"/>
    <property type="match status" value="1"/>
</dbReference>